<dbReference type="GO" id="GO:0030170">
    <property type="term" value="F:pyridoxal phosphate binding"/>
    <property type="evidence" value="ECO:0007669"/>
    <property type="project" value="InterPro"/>
</dbReference>
<keyword evidence="3" id="KW-0663">Pyridoxal phosphate</keyword>
<dbReference type="InterPro" id="IPR015421">
    <property type="entry name" value="PyrdxlP-dep_Trfase_major"/>
</dbReference>
<evidence type="ECO:0000256" key="4">
    <source>
        <dbReference type="ARBA" id="ARBA00023015"/>
    </source>
</evidence>
<dbReference type="AlphaFoldDB" id="A0A4T0UKC8"/>
<dbReference type="PANTHER" id="PTHR46577">
    <property type="entry name" value="HTH-TYPE TRANSCRIPTIONAL REGULATORY PROTEIN GABR"/>
    <property type="match status" value="1"/>
</dbReference>
<evidence type="ECO:0000256" key="2">
    <source>
        <dbReference type="ARBA" id="ARBA00021531"/>
    </source>
</evidence>
<evidence type="ECO:0000256" key="5">
    <source>
        <dbReference type="ARBA" id="ARBA00023125"/>
    </source>
</evidence>
<evidence type="ECO:0000313" key="9">
    <source>
        <dbReference type="Proteomes" id="UP000308891"/>
    </source>
</evidence>
<comment type="caution">
    <text evidence="8">The sequence shown here is derived from an EMBL/GenBank/DDBJ whole genome shotgun (WGS) entry which is preliminary data.</text>
</comment>
<dbReference type="InterPro" id="IPR000524">
    <property type="entry name" value="Tscrpt_reg_HTH_GntR"/>
</dbReference>
<keyword evidence="5" id="KW-0238">DNA-binding</keyword>
<dbReference type="CDD" id="cd00609">
    <property type="entry name" value="AAT_like"/>
    <property type="match status" value="1"/>
</dbReference>
<dbReference type="Pfam" id="PF00155">
    <property type="entry name" value="Aminotran_1_2"/>
    <property type="match status" value="1"/>
</dbReference>
<sequence>MLGNYQIDRQAMPEHAQSTSTVALAEQLAAEITRRIESGGLRPGERLPSVREAARSRGISTFTVSDAYQRLTTRGLLVARRGAGYFVAPPLGRPREALPALSTLPIDDDWLLSRIYQRDPSILYAGCGWLPDHWYDRDANSAAMRSIARRKAPFHPYGDPQGYEPLRREIARGLCTQHLHVGADQVLMTQGASKALDMVACTLAEPGDTVLIDEPGYCNLISCLRLRGFKPVGVPWNADGPDCERLATLLAQHKPRLFFSNPLLNNPSGASYTLSTAYRVMKLLDDAGCTLVEDNVAQPFHPAPPPPLCSLGGAERHVYIGSFSKSLAPGLRVGYVVASHERIERLLRYKMITGLTTPVLNEMLAMELAEAAGSRRQLNEAREALQEAQYVCQQRFEAAGWTLFARPAHGLFLLARPPHAAPVLAEQARDAGIVLAPGRLFSCDGSHADWWRFNVAYSRNSRLWDFLGTLRHK</sequence>
<dbReference type="PANTHER" id="PTHR46577:SF2">
    <property type="entry name" value="TRANSCRIPTIONAL REGULATORY PROTEIN"/>
    <property type="match status" value="1"/>
</dbReference>
<dbReference type="SMART" id="SM00345">
    <property type="entry name" value="HTH_GNTR"/>
    <property type="match status" value="1"/>
</dbReference>
<dbReference type="InterPro" id="IPR015424">
    <property type="entry name" value="PyrdxlP-dep_Trfase"/>
</dbReference>
<evidence type="ECO:0000259" key="7">
    <source>
        <dbReference type="PROSITE" id="PS50949"/>
    </source>
</evidence>
<keyword evidence="6" id="KW-0804">Transcription</keyword>
<dbReference type="Gene3D" id="3.90.1150.10">
    <property type="entry name" value="Aspartate Aminotransferase, domain 1"/>
    <property type="match status" value="1"/>
</dbReference>
<keyword evidence="8" id="KW-0808">Transferase</keyword>
<dbReference type="CDD" id="cd07377">
    <property type="entry name" value="WHTH_GntR"/>
    <property type="match status" value="1"/>
</dbReference>
<dbReference type="Proteomes" id="UP000308891">
    <property type="component" value="Unassembled WGS sequence"/>
</dbReference>
<proteinExistence type="inferred from homology"/>
<reference evidence="8 9" key="1">
    <citation type="submission" date="2019-04" db="EMBL/GenBank/DDBJ databases">
        <title>Crenobacter sp. nov.</title>
        <authorList>
            <person name="Shi S."/>
        </authorList>
    </citation>
    <scope>NUCLEOTIDE SEQUENCE [LARGE SCALE GENOMIC DNA]</scope>
    <source>
        <strain evidence="8 9">GY 70310</strain>
    </source>
</reference>
<dbReference type="InterPro" id="IPR036390">
    <property type="entry name" value="WH_DNA-bd_sf"/>
</dbReference>
<dbReference type="EMBL" id="STGJ01000021">
    <property type="protein sequence ID" value="TIC78856.1"/>
    <property type="molecule type" value="Genomic_DNA"/>
</dbReference>
<dbReference type="Gene3D" id="3.40.640.10">
    <property type="entry name" value="Type I PLP-dependent aspartate aminotransferase-like (Major domain)"/>
    <property type="match status" value="1"/>
</dbReference>
<keyword evidence="9" id="KW-1185">Reference proteome</keyword>
<keyword evidence="4" id="KW-0805">Transcription regulation</keyword>
<dbReference type="GO" id="GO:0003677">
    <property type="term" value="F:DNA binding"/>
    <property type="evidence" value="ECO:0007669"/>
    <property type="project" value="UniProtKB-KW"/>
</dbReference>
<keyword evidence="8" id="KW-0032">Aminotransferase</keyword>
<dbReference type="OrthoDB" id="9804020at2"/>
<evidence type="ECO:0000256" key="3">
    <source>
        <dbReference type="ARBA" id="ARBA00022898"/>
    </source>
</evidence>
<organism evidence="8 9">
    <name type="scientific">Crenobacter intestini</name>
    <dbReference type="NCBI Taxonomy" id="2563443"/>
    <lineage>
        <taxon>Bacteria</taxon>
        <taxon>Pseudomonadati</taxon>
        <taxon>Pseudomonadota</taxon>
        <taxon>Betaproteobacteria</taxon>
        <taxon>Neisseriales</taxon>
        <taxon>Neisseriaceae</taxon>
        <taxon>Crenobacter</taxon>
    </lineage>
</organism>
<comment type="similarity">
    <text evidence="1">In the C-terminal section; belongs to the class-I pyridoxal-phosphate-dependent aminotransferase family.</text>
</comment>
<protein>
    <recommendedName>
        <fullName evidence="2">Putative 8-amino-7-oxononanoate synthase</fullName>
    </recommendedName>
</protein>
<dbReference type="GO" id="GO:0003700">
    <property type="term" value="F:DNA-binding transcription factor activity"/>
    <property type="evidence" value="ECO:0007669"/>
    <property type="project" value="InterPro"/>
</dbReference>
<dbReference type="Gene3D" id="1.10.10.10">
    <property type="entry name" value="Winged helix-like DNA-binding domain superfamily/Winged helix DNA-binding domain"/>
    <property type="match status" value="1"/>
</dbReference>
<dbReference type="InterPro" id="IPR051446">
    <property type="entry name" value="HTH_trans_reg/aminotransferase"/>
</dbReference>
<dbReference type="PROSITE" id="PS50949">
    <property type="entry name" value="HTH_GNTR"/>
    <property type="match status" value="1"/>
</dbReference>
<dbReference type="InterPro" id="IPR036388">
    <property type="entry name" value="WH-like_DNA-bd_sf"/>
</dbReference>
<feature type="domain" description="HTH gntR-type" evidence="7">
    <location>
        <begin position="22"/>
        <end position="90"/>
    </location>
</feature>
<name>A0A4T0UKC8_9NEIS</name>
<evidence type="ECO:0000313" key="8">
    <source>
        <dbReference type="EMBL" id="TIC78856.1"/>
    </source>
</evidence>
<dbReference type="Pfam" id="PF00392">
    <property type="entry name" value="GntR"/>
    <property type="match status" value="1"/>
</dbReference>
<evidence type="ECO:0000256" key="6">
    <source>
        <dbReference type="ARBA" id="ARBA00023163"/>
    </source>
</evidence>
<dbReference type="InterPro" id="IPR015422">
    <property type="entry name" value="PyrdxlP-dep_Trfase_small"/>
</dbReference>
<dbReference type="InterPro" id="IPR004839">
    <property type="entry name" value="Aminotransferase_I/II_large"/>
</dbReference>
<accession>A0A4T0UKC8</accession>
<gene>
    <name evidence="8" type="ORF">E5K04_14860</name>
</gene>
<dbReference type="SUPFAM" id="SSF46785">
    <property type="entry name" value="Winged helix' DNA-binding domain"/>
    <property type="match status" value="1"/>
</dbReference>
<dbReference type="SUPFAM" id="SSF53383">
    <property type="entry name" value="PLP-dependent transferases"/>
    <property type="match status" value="1"/>
</dbReference>
<evidence type="ECO:0000256" key="1">
    <source>
        <dbReference type="ARBA" id="ARBA00005384"/>
    </source>
</evidence>
<dbReference type="GO" id="GO:0008483">
    <property type="term" value="F:transaminase activity"/>
    <property type="evidence" value="ECO:0007669"/>
    <property type="project" value="UniProtKB-KW"/>
</dbReference>